<reference evidence="1" key="1">
    <citation type="submission" date="2019-01" db="EMBL/GenBank/DDBJ databases">
        <authorList>
            <consortium name="Genoscope - CEA"/>
            <person name="William W."/>
        </authorList>
    </citation>
    <scope>NUCLEOTIDE SEQUENCE</scope>
    <source>
        <strain evidence="1">CR-1</strain>
    </source>
</reference>
<gene>
    <name evidence="1" type="ORF">EPICR_10324</name>
</gene>
<organism evidence="1">
    <name type="scientific">uncultured Desulfobacteraceae bacterium</name>
    <dbReference type="NCBI Taxonomy" id="218296"/>
    <lineage>
        <taxon>Bacteria</taxon>
        <taxon>Pseudomonadati</taxon>
        <taxon>Thermodesulfobacteriota</taxon>
        <taxon>Desulfobacteria</taxon>
        <taxon>Desulfobacterales</taxon>
        <taxon>Desulfobacteraceae</taxon>
        <taxon>environmental samples</taxon>
    </lineage>
</organism>
<accession>A0A484HCD0</accession>
<evidence type="ECO:0000313" key="1">
    <source>
        <dbReference type="EMBL" id="VEN72824.1"/>
    </source>
</evidence>
<proteinExistence type="predicted"/>
<dbReference type="AlphaFoldDB" id="A0A484HCD0"/>
<sequence>MGKYIRLEFFMSKAFKPLTQTHPYEYNTRHHQFHKAGIIHDMNGDLTERRDQNRIKVKTGFLKAPISESFTSIFQTESGGLINAKFCNS</sequence>
<protein>
    <submittedName>
        <fullName evidence="1">Uncharacterized protein</fullName>
    </submittedName>
</protein>
<name>A0A484HCD0_9BACT</name>
<dbReference type="EMBL" id="CAACVI010000001">
    <property type="protein sequence ID" value="VEN72824.1"/>
    <property type="molecule type" value="Genomic_DNA"/>
</dbReference>